<name>A0AA88SPI0_CHASR</name>
<evidence type="ECO:0000313" key="3">
    <source>
        <dbReference type="Proteomes" id="UP001187415"/>
    </source>
</evidence>
<gene>
    <name evidence="2" type="ORF">Q5P01_011740</name>
</gene>
<organism evidence="2 3">
    <name type="scientific">Channa striata</name>
    <name type="common">Snakehead murrel</name>
    <name type="synonym">Ophicephalus striatus</name>
    <dbReference type="NCBI Taxonomy" id="64152"/>
    <lineage>
        <taxon>Eukaryota</taxon>
        <taxon>Metazoa</taxon>
        <taxon>Chordata</taxon>
        <taxon>Craniata</taxon>
        <taxon>Vertebrata</taxon>
        <taxon>Euteleostomi</taxon>
        <taxon>Actinopterygii</taxon>
        <taxon>Neopterygii</taxon>
        <taxon>Teleostei</taxon>
        <taxon>Neoteleostei</taxon>
        <taxon>Acanthomorphata</taxon>
        <taxon>Anabantaria</taxon>
        <taxon>Anabantiformes</taxon>
        <taxon>Channoidei</taxon>
        <taxon>Channidae</taxon>
        <taxon>Channa</taxon>
    </lineage>
</organism>
<keyword evidence="3" id="KW-1185">Reference proteome</keyword>
<dbReference type="Proteomes" id="UP001187415">
    <property type="component" value="Unassembled WGS sequence"/>
</dbReference>
<dbReference type="EMBL" id="JAUPFM010000008">
    <property type="protein sequence ID" value="KAK2845081.1"/>
    <property type="molecule type" value="Genomic_DNA"/>
</dbReference>
<proteinExistence type="predicted"/>
<accession>A0AA88SPI0</accession>
<dbReference type="AlphaFoldDB" id="A0AA88SPI0"/>
<comment type="caution">
    <text evidence="2">The sequence shown here is derived from an EMBL/GenBank/DDBJ whole genome shotgun (WGS) entry which is preliminary data.</text>
</comment>
<protein>
    <submittedName>
        <fullName evidence="2">Uncharacterized protein</fullName>
    </submittedName>
</protein>
<sequence length="95" mass="10080">MPAIVFATDRPLFVSACGVEFREKMLMLTYSGVPVHSVFVCLQVNGAGVGNPKQTGDTPEGTAELTLQRLFSPARTSAVLPRDASFDPTVKPGPS</sequence>
<reference evidence="2" key="1">
    <citation type="submission" date="2023-07" db="EMBL/GenBank/DDBJ databases">
        <title>Chromosome-level Genome Assembly of Striped Snakehead (Channa striata).</title>
        <authorList>
            <person name="Liu H."/>
        </authorList>
    </citation>
    <scope>NUCLEOTIDE SEQUENCE</scope>
    <source>
        <strain evidence="2">Gz</strain>
        <tissue evidence="2">Muscle</tissue>
    </source>
</reference>
<evidence type="ECO:0000256" key="1">
    <source>
        <dbReference type="SAM" id="MobiDB-lite"/>
    </source>
</evidence>
<feature type="region of interest" description="Disordered" evidence="1">
    <location>
        <begin position="76"/>
        <end position="95"/>
    </location>
</feature>
<evidence type="ECO:0000313" key="2">
    <source>
        <dbReference type="EMBL" id="KAK2845081.1"/>
    </source>
</evidence>